<protein>
    <submittedName>
        <fullName evidence="1">Uncharacterized protein</fullName>
    </submittedName>
</protein>
<dbReference type="Proteomes" id="UP000315295">
    <property type="component" value="Unassembled WGS sequence"/>
</dbReference>
<sequence>MQLSLNIVTEEGTLWFDFKRDYDASFVVISFFFKALLDVILNVRSEEWSLISLDPRGV</sequence>
<evidence type="ECO:0000313" key="1">
    <source>
        <dbReference type="EMBL" id="TQD74599.1"/>
    </source>
</evidence>
<proteinExistence type="predicted"/>
<evidence type="ECO:0000313" key="2">
    <source>
        <dbReference type="Proteomes" id="UP000315295"/>
    </source>
</evidence>
<accession>A0A540KK87</accession>
<dbReference type="AlphaFoldDB" id="A0A540KK87"/>
<name>A0A540KK87_MALBA</name>
<keyword evidence="2" id="KW-1185">Reference proteome</keyword>
<organism evidence="1 2">
    <name type="scientific">Malus baccata</name>
    <name type="common">Siberian crab apple</name>
    <name type="synonym">Pyrus baccata</name>
    <dbReference type="NCBI Taxonomy" id="106549"/>
    <lineage>
        <taxon>Eukaryota</taxon>
        <taxon>Viridiplantae</taxon>
        <taxon>Streptophyta</taxon>
        <taxon>Embryophyta</taxon>
        <taxon>Tracheophyta</taxon>
        <taxon>Spermatophyta</taxon>
        <taxon>Magnoliopsida</taxon>
        <taxon>eudicotyledons</taxon>
        <taxon>Gunneridae</taxon>
        <taxon>Pentapetalae</taxon>
        <taxon>rosids</taxon>
        <taxon>fabids</taxon>
        <taxon>Rosales</taxon>
        <taxon>Rosaceae</taxon>
        <taxon>Amygdaloideae</taxon>
        <taxon>Maleae</taxon>
        <taxon>Malus</taxon>
    </lineage>
</organism>
<comment type="caution">
    <text evidence="1">The sequence shown here is derived from an EMBL/GenBank/DDBJ whole genome shotgun (WGS) entry which is preliminary data.</text>
</comment>
<reference evidence="1 2" key="1">
    <citation type="journal article" date="2019" name="G3 (Bethesda)">
        <title>Sequencing of a Wild Apple (Malus baccata) Genome Unravels the Differences Between Cultivated and Wild Apple Species Regarding Disease Resistance and Cold Tolerance.</title>
        <authorList>
            <person name="Chen X."/>
        </authorList>
    </citation>
    <scope>NUCLEOTIDE SEQUENCE [LARGE SCALE GENOMIC DNA]</scope>
    <source>
        <strain evidence="2">cv. Shandingzi</strain>
        <tissue evidence="1">Leaves</tissue>
    </source>
</reference>
<gene>
    <name evidence="1" type="ORF">C1H46_039871</name>
</gene>
<dbReference type="EMBL" id="VIEB01001167">
    <property type="protein sequence ID" value="TQD74599.1"/>
    <property type="molecule type" value="Genomic_DNA"/>
</dbReference>